<feature type="domain" description="Rib" evidence="3">
    <location>
        <begin position="280"/>
        <end position="359"/>
    </location>
</feature>
<dbReference type="Gene3D" id="3.10.430.110">
    <property type="match status" value="1"/>
</dbReference>
<feature type="domain" description="Rib" evidence="3">
    <location>
        <begin position="27"/>
        <end position="107"/>
    </location>
</feature>
<dbReference type="AlphaFoldDB" id="A0A7X2SR72"/>
<feature type="region of interest" description="Disordered" evidence="2">
    <location>
        <begin position="309"/>
        <end position="424"/>
    </location>
</feature>
<evidence type="ECO:0000256" key="2">
    <source>
        <dbReference type="SAM" id="MobiDB-lite"/>
    </source>
</evidence>
<dbReference type="Proteomes" id="UP000467635">
    <property type="component" value="Unassembled WGS sequence"/>
</dbReference>
<feature type="compositionally biased region" description="Basic and acidic residues" evidence="2">
    <location>
        <begin position="369"/>
        <end position="406"/>
    </location>
</feature>
<evidence type="ECO:0000259" key="3">
    <source>
        <dbReference type="Pfam" id="PF08428"/>
    </source>
</evidence>
<feature type="region of interest" description="Disordered" evidence="2">
    <location>
        <begin position="540"/>
        <end position="703"/>
    </location>
</feature>
<feature type="compositionally biased region" description="Basic and acidic residues" evidence="2">
    <location>
        <begin position="549"/>
        <end position="597"/>
    </location>
</feature>
<dbReference type="NCBIfam" id="TIGR02331">
    <property type="entry name" value="rib_alpha"/>
    <property type="match status" value="4"/>
</dbReference>
<evidence type="ECO:0000259" key="4">
    <source>
        <dbReference type="Pfam" id="PF17883"/>
    </source>
</evidence>
<dbReference type="Pfam" id="PF08428">
    <property type="entry name" value="Rib"/>
    <property type="match status" value="5"/>
</dbReference>
<evidence type="ECO:0008006" key="8">
    <source>
        <dbReference type="Google" id="ProtNLM"/>
    </source>
</evidence>
<feature type="domain" description="Rib" evidence="3">
    <location>
        <begin position="139"/>
        <end position="192"/>
    </location>
</feature>
<feature type="non-terminal residue" evidence="6">
    <location>
        <position position="1"/>
    </location>
</feature>
<feature type="domain" description="Atypical Rib" evidence="5">
    <location>
        <begin position="634"/>
        <end position="698"/>
    </location>
</feature>
<dbReference type="InterPro" id="IPR041277">
    <property type="entry name" value="MBG_Lactobacillales"/>
</dbReference>
<feature type="domain" description="Rib" evidence="3">
    <location>
        <begin position="1"/>
        <end position="25"/>
    </location>
</feature>
<feature type="compositionally biased region" description="Basic and acidic residues" evidence="2">
    <location>
        <begin position="65"/>
        <end position="75"/>
    </location>
</feature>
<feature type="domain" description="Atypical Rib" evidence="5">
    <location>
        <begin position="370"/>
        <end position="444"/>
    </location>
</feature>
<name>A0A7X2SR72_9LACO</name>
<dbReference type="Pfam" id="PF17883">
    <property type="entry name" value="MBG"/>
    <property type="match status" value="1"/>
</dbReference>
<dbReference type="InterPro" id="IPR044024">
    <property type="entry name" value="aRib"/>
</dbReference>
<proteinExistence type="predicted"/>
<dbReference type="EMBL" id="WKKX01000011">
    <property type="protein sequence ID" value="MSE07270.1"/>
    <property type="molecule type" value="Genomic_DNA"/>
</dbReference>
<evidence type="ECO:0000313" key="6">
    <source>
        <dbReference type="EMBL" id="MSE07270.1"/>
    </source>
</evidence>
<accession>A0A7X2SR72</accession>
<dbReference type="InterPro" id="IPR012706">
    <property type="entry name" value="Rib_alpha_Esp_rpt"/>
</dbReference>
<dbReference type="Gene3D" id="3.10.20.890">
    <property type="match status" value="3"/>
</dbReference>
<comment type="caution">
    <text evidence="6">The sequence shown here is derived from an EMBL/GenBank/DDBJ whole genome shotgun (WGS) entry which is preliminary data.</text>
</comment>
<feature type="domain" description="Atypical Rib" evidence="5">
    <location>
        <begin position="552"/>
        <end position="625"/>
    </location>
</feature>
<feature type="compositionally biased region" description="Polar residues" evidence="2">
    <location>
        <begin position="606"/>
        <end position="617"/>
    </location>
</feature>
<reference evidence="6 7" key="1">
    <citation type="submission" date="2019-11" db="EMBL/GenBank/DDBJ databases">
        <title>Draft Genome Sequence of Plant Growth-Promoting Rhizosphere-Associated Bacteria.</title>
        <authorList>
            <person name="Vasilyev I.Y."/>
            <person name="Radchenko V."/>
            <person name="Ilnitskaya E.V."/>
        </authorList>
    </citation>
    <scope>NUCLEOTIDE SEQUENCE [LARGE SCALE GENOMIC DNA]</scope>
    <source>
        <strain evidence="6 7">VRA_01-1sq_f</strain>
    </source>
</reference>
<sequence>DTTGTVKVTYGDGTTDTTEVTVHVRSDADNFDPEKQTVTVNKNETPSAKDAIANSDKAPVGPDGTETKYEWKDPIDTTTSGDKTGTVVVTYPDGSSEEVPGVTVHVNSDTDNYNAVAGNTPNVPRGIELTEVPAGTVVSKDKDGKQVNFPEGTTFTWEQAPDTSKTGNTTGKVTVTYPDKTTDIVDVTVNVVPSDADRNDVKATDGVTTDLNKVPEAKDSVTVTDAKGTPVTDYEANWNKEPDVTKPGKSTGTVEITYPDGSKETVEVPVTVRDENGQTQADKNDVKAADEVTTDLNKVPAAKDSVTVTDAEGNPVTDYEANWTKEPDVTKPGKSTGTVKVTYPDGSKETVEVPVTVRDEKGQTQADKNTPKEPADKTPVGDKDNLTDSEKDAVKQAVENENKDGNGDSTLPGGTTIEVGNDGTTVITYPDGSKDTIPGDRLVETVVNVIFKGIDKKWDGKPAEVTVTITDKNGENVDITLEAGVDYVITKKSAVTSRLRMAIARQLTDAPSDVGSYHVTLTDAGRAKLEAAYDKVNETPGDFTISPMDKPELVTPDDKVKVDDPTKLTDGEKGEVKDAIKEANPDLPKGEDGKETEITVGDDGTATITYPDGTTDTIPGDKVVEGKTDADKNDPKEPGDKVKVDDPTKLTDDEKGEVVKAVEDANKDDNGDSTLPDGTKVTVGENGDVTVTYPDGTRYNTRR</sequence>
<feature type="compositionally biased region" description="Basic and acidic residues" evidence="2">
    <location>
        <begin position="346"/>
        <end position="362"/>
    </location>
</feature>
<evidence type="ECO:0000313" key="7">
    <source>
        <dbReference type="Proteomes" id="UP000467635"/>
    </source>
</evidence>
<feature type="region of interest" description="Disordered" evidence="2">
    <location>
        <begin position="28"/>
        <end position="85"/>
    </location>
</feature>
<gene>
    <name evidence="6" type="ORF">GKC33_00640</name>
</gene>
<dbReference type="Pfam" id="PF18938">
    <property type="entry name" value="aRib"/>
    <property type="match status" value="3"/>
</dbReference>
<dbReference type="InterPro" id="IPR059115">
    <property type="entry name" value="Rib"/>
</dbReference>
<evidence type="ECO:0000256" key="1">
    <source>
        <dbReference type="ARBA" id="ARBA00022729"/>
    </source>
</evidence>
<feature type="domain" description="MBG" evidence="4">
    <location>
        <begin position="450"/>
        <end position="547"/>
    </location>
</feature>
<evidence type="ECO:0000259" key="5">
    <source>
        <dbReference type="Pfam" id="PF18938"/>
    </source>
</evidence>
<feature type="compositionally biased region" description="Polar residues" evidence="2">
    <location>
        <begin position="36"/>
        <end position="46"/>
    </location>
</feature>
<protein>
    <recommendedName>
        <fullName evidence="8">YSIRK signal domain/LPXTG anchor domain surface protein</fullName>
    </recommendedName>
</protein>
<keyword evidence="1" id="KW-0732">Signal</keyword>
<feature type="compositionally biased region" description="Basic and acidic residues" evidence="2">
    <location>
        <begin position="622"/>
        <end position="670"/>
    </location>
</feature>
<organism evidence="6 7">
    <name type="scientific">Ligilactobacillus salivarius</name>
    <dbReference type="NCBI Taxonomy" id="1624"/>
    <lineage>
        <taxon>Bacteria</taxon>
        <taxon>Bacillati</taxon>
        <taxon>Bacillota</taxon>
        <taxon>Bacilli</taxon>
        <taxon>Lactobacillales</taxon>
        <taxon>Lactobacillaceae</taxon>
        <taxon>Ligilactobacillus</taxon>
    </lineage>
</organism>
<feature type="domain" description="Rib" evidence="3">
    <location>
        <begin position="195"/>
        <end position="274"/>
    </location>
</feature>